<dbReference type="Proteomes" id="UP000587527">
    <property type="component" value="Unassembled WGS sequence"/>
</dbReference>
<reference evidence="1 2" key="1">
    <citation type="submission" date="2020-08" db="EMBL/GenBank/DDBJ databases">
        <title>Sequencing the genomes of 1000 actinobacteria strains.</title>
        <authorList>
            <person name="Klenk H.-P."/>
        </authorList>
    </citation>
    <scope>NUCLEOTIDE SEQUENCE [LARGE SCALE GENOMIC DNA]</scope>
    <source>
        <strain evidence="1 2">DSM 45362</strain>
    </source>
</reference>
<evidence type="ECO:0000313" key="1">
    <source>
        <dbReference type="EMBL" id="MBB5867498.1"/>
    </source>
</evidence>
<dbReference type="RefSeq" id="WP_184832299.1">
    <property type="nucleotide sequence ID" value="NZ_JACHMN010000001.1"/>
</dbReference>
<proteinExistence type="predicted"/>
<organism evidence="1 2">
    <name type="scientific">Allocatelliglobosispora scoriae</name>
    <dbReference type="NCBI Taxonomy" id="643052"/>
    <lineage>
        <taxon>Bacteria</taxon>
        <taxon>Bacillati</taxon>
        <taxon>Actinomycetota</taxon>
        <taxon>Actinomycetes</taxon>
        <taxon>Micromonosporales</taxon>
        <taxon>Micromonosporaceae</taxon>
        <taxon>Allocatelliglobosispora</taxon>
    </lineage>
</organism>
<accession>A0A841BJI8</accession>
<protein>
    <submittedName>
        <fullName evidence="1">Uncharacterized protein</fullName>
    </submittedName>
</protein>
<name>A0A841BJI8_9ACTN</name>
<sequence>MAALLGLAAAACGPDDPAPTPTGAAPKGAAGDSAASDSPLTVSFDISGTVAVKGELKTVFPNLGNATFPKTCGEYVKGKDGRFPLPKIFLAKLGTITPTVNVTLLDYAGPATYALRSVERRTASGVDVNTLLLDPKGVFRLNDSSTTTVTVGADGGGDWTFTGLADSKGGTINGSVTWKCTR</sequence>
<comment type="caution">
    <text evidence="1">The sequence shown here is derived from an EMBL/GenBank/DDBJ whole genome shotgun (WGS) entry which is preliminary data.</text>
</comment>
<dbReference type="AlphaFoldDB" id="A0A841BJI8"/>
<evidence type="ECO:0000313" key="2">
    <source>
        <dbReference type="Proteomes" id="UP000587527"/>
    </source>
</evidence>
<keyword evidence="2" id="KW-1185">Reference proteome</keyword>
<gene>
    <name evidence="1" type="ORF">F4553_000877</name>
</gene>
<dbReference type="EMBL" id="JACHMN010000001">
    <property type="protein sequence ID" value="MBB5867498.1"/>
    <property type="molecule type" value="Genomic_DNA"/>
</dbReference>